<evidence type="ECO:0000256" key="1">
    <source>
        <dbReference type="ARBA" id="ARBA00004496"/>
    </source>
</evidence>
<accession>A0A8K0NTV8</accession>
<keyword evidence="8" id="KW-1185">Reference proteome</keyword>
<keyword evidence="4" id="KW-0653">Protein transport</keyword>
<protein>
    <recommendedName>
        <fullName evidence="6">CNH domain-containing protein</fullName>
    </recommendedName>
</protein>
<dbReference type="GO" id="GO:0034058">
    <property type="term" value="P:endosomal vesicle fusion"/>
    <property type="evidence" value="ECO:0007669"/>
    <property type="project" value="TreeGrafter"/>
</dbReference>
<feature type="domain" description="CNH" evidence="6">
    <location>
        <begin position="93"/>
        <end position="395"/>
    </location>
</feature>
<feature type="compositionally biased region" description="Polar residues" evidence="5">
    <location>
        <begin position="1197"/>
        <end position="1207"/>
    </location>
</feature>
<evidence type="ECO:0000256" key="2">
    <source>
        <dbReference type="ARBA" id="ARBA00022448"/>
    </source>
</evidence>
<dbReference type="OrthoDB" id="10258882at2759"/>
<keyword evidence="3" id="KW-0963">Cytoplasm</keyword>
<feature type="compositionally biased region" description="Polar residues" evidence="5">
    <location>
        <begin position="470"/>
        <end position="480"/>
    </location>
</feature>
<evidence type="ECO:0000256" key="3">
    <source>
        <dbReference type="ARBA" id="ARBA00022490"/>
    </source>
</evidence>
<keyword evidence="2" id="KW-0813">Transport</keyword>
<dbReference type="PANTHER" id="PTHR12894">
    <property type="entry name" value="CNH DOMAIN CONTAINING"/>
    <property type="match status" value="1"/>
</dbReference>
<feature type="region of interest" description="Disordered" evidence="5">
    <location>
        <begin position="57"/>
        <end position="76"/>
    </location>
</feature>
<organism evidence="7 8">
    <name type="scientific">Filobasidium floriforme</name>
    <dbReference type="NCBI Taxonomy" id="5210"/>
    <lineage>
        <taxon>Eukaryota</taxon>
        <taxon>Fungi</taxon>
        <taxon>Dikarya</taxon>
        <taxon>Basidiomycota</taxon>
        <taxon>Agaricomycotina</taxon>
        <taxon>Tremellomycetes</taxon>
        <taxon>Filobasidiales</taxon>
        <taxon>Filobasidiaceae</taxon>
        <taxon>Filobasidium</taxon>
    </lineage>
</organism>
<dbReference type="Proteomes" id="UP000812966">
    <property type="component" value="Unassembled WGS sequence"/>
</dbReference>
<dbReference type="GO" id="GO:0016020">
    <property type="term" value="C:membrane"/>
    <property type="evidence" value="ECO:0007669"/>
    <property type="project" value="TreeGrafter"/>
</dbReference>
<dbReference type="GO" id="GO:0015031">
    <property type="term" value="P:protein transport"/>
    <property type="evidence" value="ECO:0007669"/>
    <property type="project" value="UniProtKB-KW"/>
</dbReference>
<dbReference type="GO" id="GO:0006914">
    <property type="term" value="P:autophagy"/>
    <property type="evidence" value="ECO:0007669"/>
    <property type="project" value="TreeGrafter"/>
</dbReference>
<dbReference type="AlphaFoldDB" id="A0A8K0NTV8"/>
<dbReference type="PROSITE" id="PS50219">
    <property type="entry name" value="CNH"/>
    <property type="match status" value="1"/>
</dbReference>
<evidence type="ECO:0000313" key="8">
    <source>
        <dbReference type="Proteomes" id="UP000812966"/>
    </source>
</evidence>
<evidence type="ECO:0000259" key="6">
    <source>
        <dbReference type="PROSITE" id="PS50219"/>
    </source>
</evidence>
<reference evidence="7" key="1">
    <citation type="submission" date="2020-04" db="EMBL/GenBank/DDBJ databases">
        <title>Analysis of mating type loci in Filobasidium floriforme.</title>
        <authorList>
            <person name="Nowrousian M."/>
        </authorList>
    </citation>
    <scope>NUCLEOTIDE SEQUENCE</scope>
    <source>
        <strain evidence="7">CBS 6242</strain>
    </source>
</reference>
<proteinExistence type="predicted"/>
<dbReference type="EMBL" id="JABELV010000004">
    <property type="protein sequence ID" value="KAG7575391.1"/>
    <property type="molecule type" value="Genomic_DNA"/>
</dbReference>
<sequence>MDGPAQSYFTEQLVGNVFQDNNLISFAHPEVATSASPVQPLNRLSALVSGGAAAATRRTSQIGRASSPGLSGFSLRSEGLSPDVSLSGSDRPRAKITCSVGYGTNLYVGSSDGQVWWYTLDYNSPSSSTSGAGPYVLKNGHTISSRKAVDNIYLLPRVGKVAIQADGTLYFLALPTLEPLPHGSAQPIRDVIDVALDDQEIAWRPGDDDNGGKGVDITLSIVKRKAISIYRLGNKLSFLHDVPLPDTLTRAVRSGGTMAVADSSKYCIVNLLDQNMYEVLPIAQVDPAEIGIEGSLEVNIAVIPGEEEFLCTSFAGSGTIGVFVNKEGDPVKGTITWQSHPKSIVIEGDSVVALLRDDTLTIHSMSIIASGTGGGLLQTIALPLGANPLHLTSNPYGIATPNRQRDDKLAARSTKIIPSPRPPAELPRLRSDDNLLDAETPFEPPPGSGLSPPFFPVDSSRLDHRPPMISQDSSGSASRPATTTIAETLLFTDDAVIAIAPRSWLLNADALIDSGNLDEAVKLTEVQRRKGKRGEIDGDKTSHTADLRYMYCRIAYQNYSKALFEDAGSYFQKSKIDPRFVIRLLSEHVGKSIGPDDEAVIWQGAEADSKSAEDSGSIVDHKLRQVYGSSLVDVEIPSPEVKELRTQLSNLVKTMMMEYLRKAQTSRRKAASRQDASGDNRTMQAIDTTLAKLLSESGEIEELLQLLAGTNDCIVSEVEEFTDPIQHPYLKCELLRMTGQKERLLQGLVKIAEGETPDQRCINPVGEIAQLLLEISDQSLLRKYLLWLLRRDAPAVLRALTVIDGRPGWAFNTAQLLEDMREINEQAAGDYLEHVVVVRRSIDRNFHDAYASHLLDRCEAFLEDDGVVYHFQELFDEYHQTRPNLTYCQYIAETAHDSPAKTVRLKTILFLQSSPFFDLRAVEGRLEKLQALFYERAIVYGRLGKHDKALRLLALQLRDSVSAETYCTQGGEVLPPKIAHAVTSRIKSLEPWASLGDVGRRRRGTIEGQLRQQLVSILLKVYMSEGAEASKETAALLNAQALHLDSLEVLEMVPNDWKVRDMSDFFGRALKRQLHERSHWQIIKAISAGQNMHISEEYARTVGRQPATIEYPPTPPYAPSGGTADQTRTILPDMGSPDEGSIADIEYRSMLEKRSDAGEKSPVTDKSDLKEKGSPIASTKGRPTDSDLVNKEVAVPSKTSAQVGRTL</sequence>
<evidence type="ECO:0000256" key="4">
    <source>
        <dbReference type="ARBA" id="ARBA00022927"/>
    </source>
</evidence>
<dbReference type="InterPro" id="IPR001180">
    <property type="entry name" value="CNH_dom"/>
</dbReference>
<comment type="caution">
    <text evidence="7">The sequence shown here is derived from an EMBL/GenBank/DDBJ whole genome shotgun (WGS) entry which is preliminary data.</text>
</comment>
<feature type="region of interest" description="Disordered" evidence="5">
    <location>
        <begin position="398"/>
        <end position="480"/>
    </location>
</feature>
<feature type="region of interest" description="Disordered" evidence="5">
    <location>
        <begin position="1107"/>
        <end position="1126"/>
    </location>
</feature>
<dbReference type="PANTHER" id="PTHR12894:SF27">
    <property type="entry name" value="TRANSFORMING GROWTH FACTOR-BETA RECEPTOR-ASSOCIATED PROTEIN 1"/>
    <property type="match status" value="1"/>
</dbReference>
<feature type="compositionally biased region" description="Basic and acidic residues" evidence="5">
    <location>
        <begin position="1151"/>
        <end position="1173"/>
    </location>
</feature>
<evidence type="ECO:0000313" key="7">
    <source>
        <dbReference type="EMBL" id="KAG7575391.1"/>
    </source>
</evidence>
<name>A0A8K0NTV8_9TREE</name>
<feature type="region of interest" description="Disordered" evidence="5">
    <location>
        <begin position="1151"/>
        <end position="1207"/>
    </location>
</feature>
<gene>
    <name evidence="7" type="ORF">FFLO_00381</name>
</gene>
<evidence type="ECO:0000256" key="5">
    <source>
        <dbReference type="SAM" id="MobiDB-lite"/>
    </source>
</evidence>
<comment type="subcellular location">
    <subcellularLocation>
        <location evidence="1">Cytoplasm</location>
    </subcellularLocation>
</comment>
<dbReference type="GO" id="GO:0005737">
    <property type="term" value="C:cytoplasm"/>
    <property type="evidence" value="ECO:0007669"/>
    <property type="project" value="UniProtKB-SubCell"/>
</dbReference>
<dbReference type="InterPro" id="IPR032914">
    <property type="entry name" value="Vam6/VPS39/TRAP1"/>
</dbReference>